<evidence type="ECO:0000313" key="3">
    <source>
        <dbReference type="EMBL" id="AIM63122.1"/>
    </source>
</evidence>
<name>A0A075U0M1_9LACO</name>
<sequence>MKFIHAADLHIGAAFSGIRQPNGLVASKLLNAPNAALNQMIQDACTQEVDFVILAGDLFATPQPDQQSLLQFRTAMMTLAEENIPVFAGTGNHDFGLREKLQSLVPDNVHLFADQGETFQITTLENNSVAVSGFSYNQRHLSTSLIPAFPQRDLSVDYHIGVYHGEQSGTSGQYAPFTIPDMLSKQYDYWALGHIHQRNLLHERPFIAYAGNLQGYHEKEVGAKGYQLVTELDGSLTPQFVAVAPVEWVKAEIEADDPQIVVESLRKAFMDVEAFQLITLNVLTNDQTTQQQILQHTFDVNYFRQSEDPFWVVDVHLENRGGSDLPTVDTEYWNQSYEAVFNEQNLYDLGLKTIKDPTLLAKLTNSAFMNSVSDKAKGIIQSVEEVTNENN</sequence>
<dbReference type="InterPro" id="IPR029052">
    <property type="entry name" value="Metallo-depent_PP-like"/>
</dbReference>
<dbReference type="AlphaFoldDB" id="A0A075U0M1"/>
<evidence type="ECO:0000259" key="2">
    <source>
        <dbReference type="Pfam" id="PF00149"/>
    </source>
</evidence>
<dbReference type="GO" id="GO:0004527">
    <property type="term" value="F:exonuclease activity"/>
    <property type="evidence" value="ECO:0007669"/>
    <property type="project" value="UniProtKB-KW"/>
</dbReference>
<dbReference type="InterPro" id="IPR041796">
    <property type="entry name" value="Mre11_N"/>
</dbReference>
<dbReference type="Proteomes" id="UP000029079">
    <property type="component" value="Chromosome"/>
</dbReference>
<dbReference type="PANTHER" id="PTHR30337">
    <property type="entry name" value="COMPONENT OF ATP-DEPENDENT DSDNA EXONUCLEASE"/>
    <property type="match status" value="1"/>
</dbReference>
<evidence type="ECO:0000256" key="1">
    <source>
        <dbReference type="ARBA" id="ARBA00022801"/>
    </source>
</evidence>
<dbReference type="PATRIC" id="fig|759620.7.peg.830"/>
<keyword evidence="4" id="KW-1185">Reference proteome</keyword>
<dbReference type="InterPro" id="IPR004843">
    <property type="entry name" value="Calcineurin-like_PHP"/>
</dbReference>
<dbReference type="PANTHER" id="PTHR30337:SF7">
    <property type="entry name" value="PHOSPHOESTERASE"/>
    <property type="match status" value="1"/>
</dbReference>
<dbReference type="Gene3D" id="3.60.21.10">
    <property type="match status" value="1"/>
</dbReference>
<dbReference type="OrthoDB" id="9773856at2"/>
<dbReference type="KEGG" id="wci:WS105_0868"/>
<dbReference type="CDD" id="cd00840">
    <property type="entry name" value="MPP_Mre11_N"/>
    <property type="match status" value="1"/>
</dbReference>
<evidence type="ECO:0000313" key="4">
    <source>
        <dbReference type="Proteomes" id="UP000029079"/>
    </source>
</evidence>
<feature type="domain" description="Calcineurin-like phosphoesterase" evidence="2">
    <location>
        <begin position="1"/>
        <end position="197"/>
    </location>
</feature>
<dbReference type="Pfam" id="PF00149">
    <property type="entry name" value="Metallophos"/>
    <property type="match status" value="1"/>
</dbReference>
<keyword evidence="3" id="KW-0540">Nuclease</keyword>
<reference evidence="4" key="2">
    <citation type="submission" date="2014-08" db="EMBL/GenBank/DDBJ databases">
        <title>Complete genome of Weissella ceti strain WS74 isolated from diseased rainbow trout in Brazil.</title>
        <authorList>
            <person name="Figueiredo H.C.P."/>
            <person name="Leal C.A.G."/>
            <person name="Pereira F.L."/>
            <person name="Soares S.C."/>
            <person name="Dorella F.A."/>
            <person name="Carvalho A.F."/>
            <person name="Azevedo V.A.C."/>
        </authorList>
    </citation>
    <scope>NUCLEOTIDE SEQUENCE [LARGE SCALE GENOMIC DNA]</scope>
    <source>
        <strain evidence="4">WS74</strain>
    </source>
</reference>
<keyword evidence="3" id="KW-0269">Exonuclease</keyword>
<dbReference type="KEGG" id="wce:WS08_0804"/>
<dbReference type="EMBL" id="CP009223">
    <property type="protein sequence ID" value="AIM63122.1"/>
    <property type="molecule type" value="Genomic_DNA"/>
</dbReference>
<dbReference type="PIRSF" id="PIRSF033091">
    <property type="entry name" value="Pesterase_YhaO"/>
    <property type="match status" value="1"/>
</dbReference>
<dbReference type="STRING" id="759620.WS105_0868"/>
<protein>
    <submittedName>
        <fullName evidence="3">Exonuclease SbcCD, D subunit</fullName>
    </submittedName>
</protein>
<dbReference type="RefSeq" id="WP_009496362.1">
    <property type="nucleotide sequence ID" value="NZ_CP009223.1"/>
</dbReference>
<reference evidence="3 4" key="1">
    <citation type="journal article" date="2014" name="Genome Announc.">
        <title>Complete Genome Sequences of Fish Pathogenic Weissella ceti Strains WS74 and WS105.</title>
        <authorList>
            <person name="Figueiredo H.C."/>
            <person name="Leal C.A."/>
            <person name="Dorella F.A."/>
            <person name="Carvalho A.F."/>
            <person name="Soares S.C."/>
            <person name="Pereira F.L."/>
            <person name="Azevedo V.A."/>
        </authorList>
    </citation>
    <scope>NUCLEOTIDE SEQUENCE [LARGE SCALE GENOMIC DNA]</scope>
    <source>
        <strain evidence="3 4">WS74</strain>
    </source>
</reference>
<accession>A0A075U0M1</accession>
<gene>
    <name evidence="3" type="ORF">WS74_0870</name>
</gene>
<dbReference type="InterPro" id="IPR014576">
    <property type="entry name" value="Pesterase_YhaO"/>
</dbReference>
<dbReference type="KEGG" id="wct:WS74_0870"/>
<proteinExistence type="predicted"/>
<dbReference type="SUPFAM" id="SSF56300">
    <property type="entry name" value="Metallo-dependent phosphatases"/>
    <property type="match status" value="1"/>
</dbReference>
<keyword evidence="1" id="KW-0378">Hydrolase</keyword>
<organism evidence="3 4">
    <name type="scientific">Weissella ceti</name>
    <dbReference type="NCBI Taxonomy" id="759620"/>
    <lineage>
        <taxon>Bacteria</taxon>
        <taxon>Bacillati</taxon>
        <taxon>Bacillota</taxon>
        <taxon>Bacilli</taxon>
        <taxon>Lactobacillales</taxon>
        <taxon>Lactobacillaceae</taxon>
        <taxon>Weissella</taxon>
    </lineage>
</organism>
<dbReference type="InterPro" id="IPR050535">
    <property type="entry name" value="DNA_Repair-Maintenance_Comp"/>
</dbReference>